<proteinExistence type="predicted"/>
<dbReference type="InterPro" id="IPR053259">
    <property type="entry name" value="Golvesin-related_Golgi"/>
</dbReference>
<dbReference type="SUPFAM" id="SSF52540">
    <property type="entry name" value="P-loop containing nucleoside triphosphate hydrolases"/>
    <property type="match status" value="1"/>
</dbReference>
<evidence type="ECO:0000313" key="1">
    <source>
        <dbReference type="EMBL" id="GHE95326.1"/>
    </source>
</evidence>
<dbReference type="InterPro" id="IPR027417">
    <property type="entry name" value="P-loop_NTPase"/>
</dbReference>
<organism evidence="1 2">
    <name type="scientific">Thalassotalea profundi</name>
    <dbReference type="NCBI Taxonomy" id="2036687"/>
    <lineage>
        <taxon>Bacteria</taxon>
        <taxon>Pseudomonadati</taxon>
        <taxon>Pseudomonadota</taxon>
        <taxon>Gammaproteobacteria</taxon>
        <taxon>Alteromonadales</taxon>
        <taxon>Colwelliaceae</taxon>
        <taxon>Thalassotalea</taxon>
    </lineage>
</organism>
<dbReference type="Pfam" id="PF03567">
    <property type="entry name" value="Sulfotransfer_2"/>
    <property type="match status" value="1"/>
</dbReference>
<evidence type="ECO:0008006" key="3">
    <source>
        <dbReference type="Google" id="ProtNLM"/>
    </source>
</evidence>
<dbReference type="PANTHER" id="PTHR32301:SF6">
    <property type="entry name" value="GOLVESIN-RELATED"/>
    <property type="match status" value="1"/>
</dbReference>
<reference evidence="2" key="1">
    <citation type="journal article" date="2019" name="Int. J. Syst. Evol. Microbiol.">
        <title>The Global Catalogue of Microorganisms (GCM) 10K type strain sequencing project: providing services to taxonomists for standard genome sequencing and annotation.</title>
        <authorList>
            <consortium name="The Broad Institute Genomics Platform"/>
            <consortium name="The Broad Institute Genome Sequencing Center for Infectious Disease"/>
            <person name="Wu L."/>
            <person name="Ma J."/>
        </authorList>
    </citation>
    <scope>NUCLEOTIDE SEQUENCE [LARGE SCALE GENOMIC DNA]</scope>
    <source>
        <strain evidence="2">CGMCC 1.15922</strain>
    </source>
</reference>
<gene>
    <name evidence="1" type="ORF">GCM10011501_26140</name>
</gene>
<keyword evidence="2" id="KW-1185">Reference proteome</keyword>
<sequence length="366" mass="42983">MVKQQPIFIHIPKTGGTSINCVMKGTEWQTPLDHYYRHLDFETKTSTCGDIFDKNNIEQYKNEFIFMMLRHPVDRLISEYYYIRKNIEFMGFLTSQPKDFSEYIDNPQTANYMLKFLNGERIYSEKTLTEQRADEIISLIDELDIHVGIFEEFDRSLSYFSSVGDFKWPETIEVKRATINRPSTNQIPTELHDRILKHNHLDLKLYQHCHTKLINRTQKLAINKIKYQGGRLDFIIPYTMWNCILDIELNDRTFIEENLTFFMTLNTYLHKTTASGREYAKNWMKLFKNSVGIYFKGTKFAKQIKQVKKNSPIDEIIAVARIIDEATLKPSMGLAIGQPRIKLSLTSVMAQALQQDDMIKKGVIKW</sequence>
<comment type="caution">
    <text evidence="1">The sequence shown here is derived from an EMBL/GenBank/DDBJ whole genome shotgun (WGS) entry which is preliminary data.</text>
</comment>
<evidence type="ECO:0000313" key="2">
    <source>
        <dbReference type="Proteomes" id="UP000626370"/>
    </source>
</evidence>
<dbReference type="Proteomes" id="UP000626370">
    <property type="component" value="Unassembled WGS sequence"/>
</dbReference>
<protein>
    <recommendedName>
        <fullName evidence="3">Sulfotransferase family protein</fullName>
    </recommendedName>
</protein>
<dbReference type="PANTHER" id="PTHR32301">
    <property type="entry name" value="COUNTIN RECEPTOR CNR3-RELATED"/>
    <property type="match status" value="1"/>
</dbReference>
<dbReference type="EMBL" id="BNAH01000010">
    <property type="protein sequence ID" value="GHE95326.1"/>
    <property type="molecule type" value="Genomic_DNA"/>
</dbReference>
<name>A0ABQ3IYQ1_9GAMM</name>
<dbReference type="InterPro" id="IPR005331">
    <property type="entry name" value="Sulfotransferase"/>
</dbReference>
<dbReference type="Gene3D" id="3.40.50.300">
    <property type="entry name" value="P-loop containing nucleotide triphosphate hydrolases"/>
    <property type="match status" value="1"/>
</dbReference>
<accession>A0ABQ3IYQ1</accession>
<dbReference type="RefSeq" id="WP_189378696.1">
    <property type="nucleotide sequence ID" value="NZ_BNAH01000010.1"/>
</dbReference>